<evidence type="ECO:0000313" key="3">
    <source>
        <dbReference type="Proteomes" id="UP000203261"/>
    </source>
</evidence>
<name>A0A127AYP2_9CAUD</name>
<dbReference type="Proteomes" id="UP000203261">
    <property type="component" value="Segment"/>
</dbReference>
<sequence>MSYDPNDIVLIDGKRGAVRWKDKCTGHDDFQPRGCVEVSPNVLINGRGANRLGDKWKMHYSVILLNEGDTPDPYNPGDTDYPPEGNGRVITDDDPEYPGPPLNVGDPGYPPDLPPDPGPPPPAPPEPTPPPEDATPAELEAYKKAMERYQKELADYQKGPLAEWQKEASKGPPYDGDTIYPSMKEYPDLGDSHDSVSASGSANVFVNGLPLCRVGDEIECGSRVKFGSRNVFVN</sequence>
<dbReference type="GeneID" id="29125220"/>
<evidence type="ECO:0000313" key="2">
    <source>
        <dbReference type="EMBL" id="AMM44851.1"/>
    </source>
</evidence>
<dbReference type="Gene3D" id="2.60.200.60">
    <property type="match status" value="2"/>
</dbReference>
<gene>
    <name evidence="2" type="ORF">SP15_052</name>
</gene>
<organism evidence="2 3">
    <name type="scientific">Bacillus phage SP-15</name>
    <dbReference type="NCBI Taxonomy" id="1792032"/>
    <lineage>
        <taxon>Viruses</taxon>
        <taxon>Duplodnaviria</taxon>
        <taxon>Heunggongvirae</taxon>
        <taxon>Uroviricota</taxon>
        <taxon>Caudoviricetes</taxon>
        <taxon>Thornevirus</taxon>
        <taxon>Thornevirus SP15</taxon>
    </lineage>
</organism>
<reference evidence="2 3" key="1">
    <citation type="submission" date="2015-08" db="EMBL/GenBank/DDBJ databases">
        <authorList>
            <person name="Babu N.S."/>
            <person name="Beckwith C.J."/>
            <person name="Beseler K.G."/>
            <person name="Brison A."/>
            <person name="Carone J.V."/>
            <person name="Caskin T.P."/>
            <person name="Diamond M."/>
            <person name="Durham M.E."/>
            <person name="Foxe J.M."/>
            <person name="Go M."/>
            <person name="Henderson B.A."/>
            <person name="Jones I.B."/>
            <person name="McGettigan J.A."/>
            <person name="Micheletti S.J."/>
            <person name="Nasrallah M.E."/>
            <person name="Ortiz D."/>
            <person name="Piller C.R."/>
            <person name="Privatt S.R."/>
            <person name="Schneider S.L."/>
            <person name="Sharp S."/>
            <person name="Smith T.C."/>
            <person name="Stanton J.D."/>
            <person name="Ullery H.E."/>
            <person name="Wilson R.J."/>
            <person name="Serrano M.G."/>
            <person name="Buck G."/>
            <person name="Lee V."/>
            <person name="Wang Y."/>
            <person name="Carvalho R."/>
            <person name="Voegtly L."/>
            <person name="Shi R."/>
            <person name="Duckworth R."/>
            <person name="Johnson A."/>
            <person name="Loviza R."/>
            <person name="Walstead R."/>
            <person name="Shah Z."/>
            <person name="Kiflezghi M."/>
            <person name="Wade K."/>
            <person name="Ball S.L."/>
            <person name="Bradley K.W."/>
            <person name="Asai D.J."/>
            <person name="Bowman C.A."/>
            <person name="Russell D.A."/>
            <person name="Pope W.H."/>
            <person name="Jacobs-Sera D."/>
            <person name="Hendrix R.W."/>
            <person name="Hatfull G.F."/>
        </authorList>
    </citation>
    <scope>NUCLEOTIDE SEQUENCE [LARGE SCALE GENOMIC DNA]</scope>
</reference>
<feature type="compositionally biased region" description="Basic and acidic residues" evidence="1">
    <location>
        <begin position="185"/>
        <end position="194"/>
    </location>
</feature>
<keyword evidence="3" id="KW-1185">Reference proteome</keyword>
<evidence type="ECO:0000256" key="1">
    <source>
        <dbReference type="SAM" id="MobiDB-lite"/>
    </source>
</evidence>
<accession>A0A127AYP2</accession>
<feature type="region of interest" description="Disordered" evidence="1">
    <location>
        <begin position="163"/>
        <end position="196"/>
    </location>
</feature>
<dbReference type="EMBL" id="KT624200">
    <property type="protein sequence ID" value="AMM44851.1"/>
    <property type="molecule type" value="Genomic_DNA"/>
</dbReference>
<dbReference type="OrthoDB" id="29361at10239"/>
<protein>
    <submittedName>
        <fullName evidence="2">Rhs family protein</fullName>
    </submittedName>
</protein>
<dbReference type="PROSITE" id="PS50276">
    <property type="entry name" value="PANCREATIC_HORMONE_2"/>
    <property type="match status" value="1"/>
</dbReference>
<feature type="compositionally biased region" description="Pro residues" evidence="1">
    <location>
        <begin position="108"/>
        <end position="133"/>
    </location>
</feature>
<dbReference type="KEGG" id="vg:29125220"/>
<proteinExistence type="predicted"/>
<feature type="region of interest" description="Disordered" evidence="1">
    <location>
        <begin position="67"/>
        <end position="146"/>
    </location>
</feature>
<dbReference type="RefSeq" id="YP_009302440.1">
    <property type="nucleotide sequence ID" value="NC_031245.1"/>
</dbReference>